<feature type="transmembrane region" description="Helical" evidence="8">
    <location>
        <begin position="190"/>
        <end position="211"/>
    </location>
</feature>
<feature type="transmembrane region" description="Helical" evidence="8">
    <location>
        <begin position="140"/>
        <end position="163"/>
    </location>
</feature>
<feature type="transmembrane region" description="Helical" evidence="8">
    <location>
        <begin position="315"/>
        <end position="337"/>
    </location>
</feature>
<feature type="transmembrane region" description="Helical" evidence="8">
    <location>
        <begin position="263"/>
        <end position="283"/>
    </location>
</feature>
<gene>
    <name evidence="9" type="primary">betP</name>
    <name evidence="9" type="ORF">SAMEA44547418_01594</name>
</gene>
<keyword evidence="7 8" id="KW-0472">Membrane</keyword>
<organism evidence="9 10">
    <name type="scientific">Veillonella rodentium</name>
    <dbReference type="NCBI Taxonomy" id="248315"/>
    <lineage>
        <taxon>Bacteria</taxon>
        <taxon>Bacillati</taxon>
        <taxon>Bacillota</taxon>
        <taxon>Negativicutes</taxon>
        <taxon>Veillonellales</taxon>
        <taxon>Veillonellaceae</taxon>
        <taxon>Veillonella</taxon>
    </lineage>
</organism>
<evidence type="ECO:0000256" key="6">
    <source>
        <dbReference type="ARBA" id="ARBA00022989"/>
    </source>
</evidence>
<dbReference type="InterPro" id="IPR000060">
    <property type="entry name" value="BCCT_transptr"/>
</dbReference>
<evidence type="ECO:0000256" key="7">
    <source>
        <dbReference type="ARBA" id="ARBA00023136"/>
    </source>
</evidence>
<dbReference type="GO" id="GO:0005886">
    <property type="term" value="C:plasma membrane"/>
    <property type="evidence" value="ECO:0007669"/>
    <property type="project" value="UniProtKB-SubCell"/>
</dbReference>
<keyword evidence="5 8" id="KW-0812">Transmembrane</keyword>
<feature type="transmembrane region" description="Helical" evidence="8">
    <location>
        <begin position="231"/>
        <end position="251"/>
    </location>
</feature>
<feature type="transmembrane region" description="Helical" evidence="8">
    <location>
        <begin position="12"/>
        <end position="33"/>
    </location>
</feature>
<dbReference type="PROSITE" id="PS01303">
    <property type="entry name" value="BCCT"/>
    <property type="match status" value="1"/>
</dbReference>
<dbReference type="NCBIfam" id="TIGR00842">
    <property type="entry name" value="bcct"/>
    <property type="match status" value="1"/>
</dbReference>
<evidence type="ECO:0000256" key="2">
    <source>
        <dbReference type="ARBA" id="ARBA00005658"/>
    </source>
</evidence>
<feature type="transmembrane region" description="Helical" evidence="8">
    <location>
        <begin position="395"/>
        <end position="421"/>
    </location>
</feature>
<evidence type="ECO:0000256" key="4">
    <source>
        <dbReference type="ARBA" id="ARBA00022475"/>
    </source>
</evidence>
<dbReference type="RefSeq" id="WP_095066423.1">
    <property type="nucleotide sequence ID" value="NZ_LT906470.1"/>
</dbReference>
<feature type="transmembrane region" description="Helical" evidence="8">
    <location>
        <begin position="448"/>
        <end position="468"/>
    </location>
</feature>
<feature type="transmembrane region" description="Helical" evidence="8">
    <location>
        <begin position="474"/>
        <end position="494"/>
    </location>
</feature>
<proteinExistence type="inferred from homology"/>
<dbReference type="Pfam" id="PF02028">
    <property type="entry name" value="BCCT"/>
    <property type="match status" value="1"/>
</dbReference>
<dbReference type="EMBL" id="LT906470">
    <property type="protein sequence ID" value="SNV73165.1"/>
    <property type="molecule type" value="Genomic_DNA"/>
</dbReference>
<sequence>MIQLIKRYSNFNPPVIIGSLSIVLGLSLCALLIPQISQTILQGVRDIIFEDFSWFYILAISLFFIFSIFLALSSLGDIKLGNDDEEAEFSYTAWLAMLFAAGTGVGLMFFGTAEPLSHYHSAVALVGGAPSAKEALFRSIFHWGINAWTVYGIMALALAYFGFRYKLPLALRSCFYPLWKDKINGPRGHIIDIIALCVTLLGIVTTLGFGAAQLGSGFLYIDVISANDFPAQTVIIIVIMSIAVLSAVTGIDKGVKLLSEVNISVALVLMLFVLCAGPTLLLLNSMVENFGYYLSHILGQSFYTSIYTPENRPWFFSWTILFWAWWLSWAPFVGMFIARISRGRTIREFIFGVLIIPTVFTIVWFTIFGNTAIYIDESVANGALGALTDKPEQLLFAFLEYLPLSGLTSLLSIIVLALFFITSADSGIYVLNNIAAYDKGTPSPKWQCPMWGVVMAFLAISLLSIGGLNVLQSVTLILALPFAALMVIMCYSLWQGLLTDNQYFNTKLSTTSIYWDSKNWKQGLAKILNQTQSEDVISFMKTTVLPAMYQLNKELTEEYGLTTRIDKHFNGNDASVELTIEKESMRNFTYGIKLVTQEVSDHLIDDPNIPHITESTNAIPMTYFSDGRAGYDAQYMTREDIITDIIRQYERYLTLSDDVGYDIMAHDAEEAAE</sequence>
<comment type="similarity">
    <text evidence="2">Belongs to the BCCT transporter (TC 2.A.15) family.</text>
</comment>
<feature type="transmembrane region" description="Helical" evidence="8">
    <location>
        <begin position="53"/>
        <end position="72"/>
    </location>
</feature>
<dbReference type="KEGG" id="vrm:44547418_01594"/>
<dbReference type="PANTHER" id="PTHR30047">
    <property type="entry name" value="HIGH-AFFINITY CHOLINE TRANSPORT PROTEIN-RELATED"/>
    <property type="match status" value="1"/>
</dbReference>
<dbReference type="Proteomes" id="UP000214973">
    <property type="component" value="Chromosome 1"/>
</dbReference>
<dbReference type="InterPro" id="IPR018093">
    <property type="entry name" value="BCCT_CS"/>
</dbReference>
<protein>
    <submittedName>
        <fullName evidence="9">Glycine betaine transporter BetP</fullName>
    </submittedName>
</protein>
<evidence type="ECO:0000313" key="9">
    <source>
        <dbReference type="EMBL" id="SNV73165.1"/>
    </source>
</evidence>
<evidence type="ECO:0000313" key="10">
    <source>
        <dbReference type="Proteomes" id="UP000214973"/>
    </source>
</evidence>
<evidence type="ECO:0000256" key="1">
    <source>
        <dbReference type="ARBA" id="ARBA00004651"/>
    </source>
</evidence>
<name>A0A239ZQ14_9FIRM</name>
<feature type="transmembrane region" description="Helical" evidence="8">
    <location>
        <begin position="93"/>
        <end position="113"/>
    </location>
</feature>
<dbReference type="PANTHER" id="PTHR30047:SF7">
    <property type="entry name" value="HIGH-AFFINITY CHOLINE TRANSPORT PROTEIN"/>
    <property type="match status" value="1"/>
</dbReference>
<evidence type="ECO:0000256" key="3">
    <source>
        <dbReference type="ARBA" id="ARBA00022448"/>
    </source>
</evidence>
<dbReference type="GO" id="GO:0022857">
    <property type="term" value="F:transmembrane transporter activity"/>
    <property type="evidence" value="ECO:0007669"/>
    <property type="project" value="InterPro"/>
</dbReference>
<keyword evidence="6 8" id="KW-1133">Transmembrane helix</keyword>
<reference evidence="9 10" key="1">
    <citation type="submission" date="2017-06" db="EMBL/GenBank/DDBJ databases">
        <authorList>
            <consortium name="Pathogen Informatics"/>
        </authorList>
    </citation>
    <scope>NUCLEOTIDE SEQUENCE [LARGE SCALE GENOMIC DNA]</scope>
    <source>
        <strain evidence="9 10">NCTC12018</strain>
    </source>
</reference>
<comment type="subcellular location">
    <subcellularLocation>
        <location evidence="1">Cell membrane</location>
        <topology evidence="1">Multi-pass membrane protein</topology>
    </subcellularLocation>
</comment>
<keyword evidence="3" id="KW-0813">Transport</keyword>
<accession>A0A239ZQ14</accession>
<evidence type="ECO:0000256" key="8">
    <source>
        <dbReference type="SAM" id="Phobius"/>
    </source>
</evidence>
<evidence type="ECO:0000256" key="5">
    <source>
        <dbReference type="ARBA" id="ARBA00022692"/>
    </source>
</evidence>
<keyword evidence="10" id="KW-1185">Reference proteome</keyword>
<dbReference type="AlphaFoldDB" id="A0A239ZQ14"/>
<feature type="transmembrane region" description="Helical" evidence="8">
    <location>
        <begin position="349"/>
        <end position="375"/>
    </location>
</feature>
<keyword evidence="4" id="KW-1003">Cell membrane</keyword>